<dbReference type="RefSeq" id="WP_074106416.1">
    <property type="nucleotide sequence ID" value="NZ_LVWI01000001.1"/>
</dbReference>
<proteinExistence type="predicted"/>
<gene>
    <name evidence="1" type="ORF">A3844_01780</name>
</gene>
<protein>
    <submittedName>
        <fullName evidence="1">Uncharacterized protein</fullName>
    </submittedName>
</protein>
<evidence type="ECO:0000313" key="2">
    <source>
        <dbReference type="Proteomes" id="UP000186058"/>
    </source>
</evidence>
<dbReference type="EMBL" id="LVWI01000001">
    <property type="protein sequence ID" value="OKP91868.1"/>
    <property type="molecule type" value="Genomic_DNA"/>
</dbReference>
<reference evidence="1 2" key="1">
    <citation type="submission" date="2016-03" db="EMBL/GenBank/DDBJ databases">
        <authorList>
            <person name="Sant'Anna F.H."/>
            <person name="Ambrosini A."/>
            <person name="Souza R."/>
            <person name="Bach E."/>
            <person name="Fernandes G."/>
            <person name="Balsanelli E."/>
            <person name="Baura V.A."/>
            <person name="Souza E.M."/>
            <person name="Passaglia L."/>
        </authorList>
    </citation>
    <scope>NUCLEOTIDE SEQUENCE [LARGE SCALE GENOMIC DNA]</scope>
    <source>
        <strain evidence="1 2">P26E</strain>
    </source>
</reference>
<sequence length="185" mass="21810">METLSFTYEPLALTRIFLQKYVEDFVQGKFYKAKQFAMYDFLYQMSDEELETILGNYVSASGVEFITFNDWSAECAAIFEQICKTEKYTKLEFDHKCKGYGITGLGVVDKSDNTFYDCPRVGHWQKVLEIVEFKYPEKLKPLRHFWTFEKEIEHAGFTREEIEHFIMNNFRLIGGGKLLNEYLGD</sequence>
<evidence type="ECO:0000313" key="1">
    <source>
        <dbReference type="EMBL" id="OKP91868.1"/>
    </source>
</evidence>
<name>A0ABX3EUI9_9BACL</name>
<dbReference type="Proteomes" id="UP000186058">
    <property type="component" value="Unassembled WGS sequence"/>
</dbReference>
<keyword evidence="2" id="KW-1185">Reference proteome</keyword>
<accession>A0ABX3EUI9</accession>
<comment type="caution">
    <text evidence="1">The sequence shown here is derived from an EMBL/GenBank/DDBJ whole genome shotgun (WGS) entry which is preliminary data.</text>
</comment>
<organism evidence="1 2">
    <name type="scientific">Paenibacillus helianthi</name>
    <dbReference type="NCBI Taxonomy" id="1349432"/>
    <lineage>
        <taxon>Bacteria</taxon>
        <taxon>Bacillati</taxon>
        <taxon>Bacillota</taxon>
        <taxon>Bacilli</taxon>
        <taxon>Bacillales</taxon>
        <taxon>Paenibacillaceae</taxon>
        <taxon>Paenibacillus</taxon>
    </lineage>
</organism>